<sequence>MFAKSQSYCSTGAFGADSYGQKFAFLCEVSLGAVQDVRTRDLSDKPFVLNADRHSVKTSHTQHIPDPQSCVYWKGRTVPMGAPVRQQQSDASDVYNELNYNEYIVFNSQQTCLRYLIQFDD</sequence>
<dbReference type="GO" id="GO:0005730">
    <property type="term" value="C:nucleolus"/>
    <property type="evidence" value="ECO:0007669"/>
    <property type="project" value="TreeGrafter"/>
</dbReference>
<dbReference type="GO" id="GO:0006302">
    <property type="term" value="P:double-strand break repair"/>
    <property type="evidence" value="ECO:0007669"/>
    <property type="project" value="TreeGrafter"/>
</dbReference>
<keyword evidence="2 5" id="KW-0808">Transferase</keyword>
<dbReference type="PROSITE" id="PS51059">
    <property type="entry name" value="PARP_CATALYTIC"/>
    <property type="match status" value="1"/>
</dbReference>
<evidence type="ECO:0000313" key="8">
    <source>
        <dbReference type="Proteomes" id="UP000728032"/>
    </source>
</evidence>
<protein>
    <recommendedName>
        <fullName evidence="5">Poly [ADP-ribose] polymerase</fullName>
        <shortName evidence="5">PARP</shortName>
        <ecNumber evidence="5">2.4.2.-</ecNumber>
    </recommendedName>
</protein>
<evidence type="ECO:0000256" key="1">
    <source>
        <dbReference type="ARBA" id="ARBA00022676"/>
    </source>
</evidence>
<dbReference type="InterPro" id="IPR012317">
    <property type="entry name" value="Poly(ADP-ribose)pol_cat_dom"/>
</dbReference>
<dbReference type="PANTHER" id="PTHR10459">
    <property type="entry name" value="DNA LIGASE"/>
    <property type="match status" value="1"/>
</dbReference>
<dbReference type="SUPFAM" id="SSF56399">
    <property type="entry name" value="ADP-ribosylation"/>
    <property type="match status" value="1"/>
</dbReference>
<evidence type="ECO:0000256" key="2">
    <source>
        <dbReference type="ARBA" id="ARBA00022679"/>
    </source>
</evidence>
<feature type="domain" description="PARP catalytic" evidence="6">
    <location>
        <begin position="1"/>
        <end position="121"/>
    </location>
</feature>
<dbReference type="OrthoDB" id="2017365at2759"/>
<evidence type="ECO:0000259" key="6">
    <source>
        <dbReference type="PROSITE" id="PS51059"/>
    </source>
</evidence>
<name>A0A7R9MCS5_9ACAR</name>
<comment type="catalytic activity">
    <reaction evidence="4">
        <text>NAD(+) + (ADP-D-ribosyl)n-acceptor = nicotinamide + (ADP-D-ribosyl)n+1-acceptor + H(+).</text>
        <dbReference type="EC" id="2.4.2.30"/>
    </reaction>
</comment>
<proteinExistence type="predicted"/>
<evidence type="ECO:0000313" key="7">
    <source>
        <dbReference type="EMBL" id="CAD7657399.1"/>
    </source>
</evidence>
<dbReference type="Gene3D" id="3.90.228.10">
    <property type="match status" value="1"/>
</dbReference>
<keyword evidence="3 5" id="KW-0520">NAD</keyword>
<dbReference type="GO" id="GO:0003950">
    <property type="term" value="F:NAD+ poly-ADP-ribosyltransferase activity"/>
    <property type="evidence" value="ECO:0007669"/>
    <property type="project" value="UniProtKB-UniRule"/>
</dbReference>
<evidence type="ECO:0000256" key="4">
    <source>
        <dbReference type="ARBA" id="ARBA00033987"/>
    </source>
</evidence>
<dbReference type="Pfam" id="PF00644">
    <property type="entry name" value="PARP"/>
    <property type="match status" value="1"/>
</dbReference>
<gene>
    <name evidence="7" type="ORF">ONB1V03_LOCUS14029</name>
</gene>
<dbReference type="EMBL" id="CAJPVJ010012929">
    <property type="protein sequence ID" value="CAG2174585.1"/>
    <property type="molecule type" value="Genomic_DNA"/>
</dbReference>
<organism evidence="7">
    <name type="scientific">Oppiella nova</name>
    <dbReference type="NCBI Taxonomy" id="334625"/>
    <lineage>
        <taxon>Eukaryota</taxon>
        <taxon>Metazoa</taxon>
        <taxon>Ecdysozoa</taxon>
        <taxon>Arthropoda</taxon>
        <taxon>Chelicerata</taxon>
        <taxon>Arachnida</taxon>
        <taxon>Acari</taxon>
        <taxon>Acariformes</taxon>
        <taxon>Sarcoptiformes</taxon>
        <taxon>Oribatida</taxon>
        <taxon>Brachypylina</taxon>
        <taxon>Oppioidea</taxon>
        <taxon>Oppiidae</taxon>
        <taxon>Oppiella</taxon>
    </lineage>
</organism>
<evidence type="ECO:0000256" key="3">
    <source>
        <dbReference type="ARBA" id="ARBA00023027"/>
    </source>
</evidence>
<dbReference type="EC" id="2.4.2.-" evidence="5"/>
<dbReference type="Proteomes" id="UP000728032">
    <property type="component" value="Unassembled WGS sequence"/>
</dbReference>
<dbReference type="PANTHER" id="PTHR10459:SF60">
    <property type="entry name" value="POLY [ADP-RIBOSE] POLYMERASE 2"/>
    <property type="match status" value="1"/>
</dbReference>
<dbReference type="GO" id="GO:1990404">
    <property type="term" value="F:NAD+-protein mono-ADP-ribosyltransferase activity"/>
    <property type="evidence" value="ECO:0007669"/>
    <property type="project" value="TreeGrafter"/>
</dbReference>
<dbReference type="GO" id="GO:0070212">
    <property type="term" value="P:protein poly-ADP-ribosylation"/>
    <property type="evidence" value="ECO:0007669"/>
    <property type="project" value="TreeGrafter"/>
</dbReference>
<accession>A0A7R9MCS5</accession>
<dbReference type="InterPro" id="IPR050800">
    <property type="entry name" value="ARTD/PARP"/>
</dbReference>
<reference evidence="7" key="1">
    <citation type="submission" date="2020-11" db="EMBL/GenBank/DDBJ databases">
        <authorList>
            <person name="Tran Van P."/>
        </authorList>
    </citation>
    <scope>NUCLEOTIDE SEQUENCE</scope>
</reference>
<dbReference type="AlphaFoldDB" id="A0A7R9MCS5"/>
<dbReference type="EMBL" id="OC927754">
    <property type="protein sequence ID" value="CAD7657399.1"/>
    <property type="molecule type" value="Genomic_DNA"/>
</dbReference>
<keyword evidence="8" id="KW-1185">Reference proteome</keyword>
<keyword evidence="1 5" id="KW-0328">Glycosyltransferase</keyword>
<evidence type="ECO:0000256" key="5">
    <source>
        <dbReference type="RuleBase" id="RU362114"/>
    </source>
</evidence>